<feature type="transmembrane region" description="Helical" evidence="2">
    <location>
        <begin position="73"/>
        <end position="94"/>
    </location>
</feature>
<name>A0AA36MHW7_9DINO</name>
<keyword evidence="5" id="KW-1185">Reference proteome</keyword>
<dbReference type="AlphaFoldDB" id="A0AA36MHW7"/>
<feature type="transmembrane region" description="Helical" evidence="2">
    <location>
        <begin position="586"/>
        <end position="610"/>
    </location>
</feature>
<feature type="transmembrane region" description="Helical" evidence="2">
    <location>
        <begin position="556"/>
        <end position="574"/>
    </location>
</feature>
<dbReference type="InterPro" id="IPR029058">
    <property type="entry name" value="AB_hydrolase_fold"/>
</dbReference>
<feature type="transmembrane region" description="Helical" evidence="2">
    <location>
        <begin position="212"/>
        <end position="234"/>
    </location>
</feature>
<feature type="domain" description="Fungal lipase-type" evidence="3">
    <location>
        <begin position="720"/>
        <end position="879"/>
    </location>
</feature>
<keyword evidence="2" id="KW-1133">Transmembrane helix</keyword>
<protein>
    <recommendedName>
        <fullName evidence="3">Fungal lipase-type domain-containing protein</fullName>
    </recommendedName>
</protein>
<reference evidence="4" key="1">
    <citation type="submission" date="2023-08" db="EMBL/GenBank/DDBJ databases">
        <authorList>
            <person name="Chen Y."/>
            <person name="Shah S."/>
            <person name="Dougan E. K."/>
            <person name="Thang M."/>
            <person name="Chan C."/>
        </authorList>
    </citation>
    <scope>NUCLEOTIDE SEQUENCE</scope>
</reference>
<organism evidence="4 5">
    <name type="scientific">Effrenium voratum</name>
    <dbReference type="NCBI Taxonomy" id="2562239"/>
    <lineage>
        <taxon>Eukaryota</taxon>
        <taxon>Sar</taxon>
        <taxon>Alveolata</taxon>
        <taxon>Dinophyceae</taxon>
        <taxon>Suessiales</taxon>
        <taxon>Symbiodiniaceae</taxon>
        <taxon>Effrenium</taxon>
    </lineage>
</organism>
<evidence type="ECO:0000313" key="5">
    <source>
        <dbReference type="Proteomes" id="UP001178507"/>
    </source>
</evidence>
<dbReference type="Pfam" id="PF01764">
    <property type="entry name" value="Lipase_3"/>
    <property type="match status" value="1"/>
</dbReference>
<feature type="transmembrane region" description="Helical" evidence="2">
    <location>
        <begin position="394"/>
        <end position="418"/>
    </location>
</feature>
<dbReference type="SUPFAM" id="SSF53474">
    <property type="entry name" value="alpha/beta-Hydrolases"/>
    <property type="match status" value="1"/>
</dbReference>
<keyword evidence="2" id="KW-0472">Membrane</keyword>
<comment type="caution">
    <text evidence="4">The sequence shown here is derived from an EMBL/GenBank/DDBJ whole genome shotgun (WGS) entry which is preliminary data.</text>
</comment>
<gene>
    <name evidence="4" type="ORF">EVOR1521_LOCUS2304</name>
</gene>
<accession>A0AA36MHW7</accession>
<feature type="transmembrane region" description="Helical" evidence="2">
    <location>
        <begin position="114"/>
        <end position="138"/>
    </location>
</feature>
<dbReference type="GO" id="GO:0006629">
    <property type="term" value="P:lipid metabolic process"/>
    <property type="evidence" value="ECO:0007669"/>
    <property type="project" value="InterPro"/>
</dbReference>
<evidence type="ECO:0000313" key="4">
    <source>
        <dbReference type="EMBL" id="CAJ1372166.1"/>
    </source>
</evidence>
<feature type="transmembrane region" description="Helical" evidence="2">
    <location>
        <begin position="530"/>
        <end position="550"/>
    </location>
</feature>
<feature type="transmembrane region" description="Helical" evidence="2">
    <location>
        <begin position="424"/>
        <end position="442"/>
    </location>
</feature>
<evidence type="ECO:0000259" key="3">
    <source>
        <dbReference type="Pfam" id="PF01764"/>
    </source>
</evidence>
<dbReference type="Gene3D" id="3.40.50.1820">
    <property type="entry name" value="alpha/beta hydrolase"/>
    <property type="match status" value="1"/>
</dbReference>
<dbReference type="InterPro" id="IPR002921">
    <property type="entry name" value="Fungal_lipase-type"/>
</dbReference>
<evidence type="ECO:0000256" key="1">
    <source>
        <dbReference type="SAM" id="MobiDB-lite"/>
    </source>
</evidence>
<feature type="region of interest" description="Disordered" evidence="1">
    <location>
        <begin position="297"/>
        <end position="342"/>
    </location>
</feature>
<dbReference type="EMBL" id="CAUJNA010000117">
    <property type="protein sequence ID" value="CAJ1372166.1"/>
    <property type="molecule type" value="Genomic_DNA"/>
</dbReference>
<feature type="transmembrane region" description="Helical" evidence="2">
    <location>
        <begin position="478"/>
        <end position="497"/>
    </location>
</feature>
<proteinExistence type="predicted"/>
<dbReference type="Proteomes" id="UP001178507">
    <property type="component" value="Unassembled WGS sequence"/>
</dbReference>
<keyword evidence="2" id="KW-0812">Transmembrane</keyword>
<sequence>MVSSNVVPRVRIDCRPEVNESESASGSDTDTSASSWENGAAWLASWERFQALRKVWQNTAPWTKNVLAFWHTYLLFVVACAIACSSLVVVLFWHVEWFHRYHPDVSEFDFTLHFLAAFVKSWLLISIASDLLRFCYLLGVDVWRVDMFEAYRRAMCFASFAEINAGNLYVCGWPQPIQNWRKVVDLVLQVCIYVSLDVLPVILLALDFASWSYHFTLAVVVLSVACVHVLLFFLSWSFGDLALKCAAFSAACRGKVLKVSHLGTATKLLPIPVMDEQPEETAVPGWELQNTFLVEDAPPAQGPGQRSRGRFATARSSKRSKTLQLPFSAERDTGSGSDTENFPSMARAPSSWTLPSSIHAERSGHILLNEHIVRNAESVGSVGGDSPWDACMPLCVSIFCLADVFPLVFTVLVCILGAAFERYAVVTISLLAAVLVLALIYIGKPRESLLQCWPKRPHLDKMQDWGEMFCSLSYADQLANRAPFVAITYLLGVLAGYLDWWYSMSYCAVILVLCFLVQIAVLVERPWGWLLGMLESLALALVCCGILWASPVLGPGQDTVLILGFFGFRLFGLQKQLVSGQGAKKLAMVALCTFQLALDVFVICSCIAHHREEAQEPMFCDPRLPSCPHYRVGYIGDLGGRWPICEMSFMTNGQGTSLSLSDFALMSAFTYEPPKNVPSLLQQFFPGWRVSFQHIPLLLTGTFDWTSFYEFTSEDNSTSVFAVRGTTDIFDALQDMDLWLPVGMMYVFERLGPNIVSLWGPGIAWICRRVYLLQDGNFSLSFMGLLHEVRARMQSYPSRVYYITGHSLGGGIAKLVAAEAMREELKESGLSDRVEMTAVAFAAPGIGVAEALLFGRDVKSTNRLTSVTVQPQNDIVSRIDHNTGSAIPVDCKGSPRHCHSIYATLCSMYRVCGSKRASHELLIPCGWCADMPCDLNSSA</sequence>
<feature type="transmembrane region" description="Helical" evidence="2">
    <location>
        <begin position="186"/>
        <end position="206"/>
    </location>
</feature>
<feature type="transmembrane region" description="Helical" evidence="2">
    <location>
        <begin position="503"/>
        <end position="523"/>
    </location>
</feature>
<evidence type="ECO:0000256" key="2">
    <source>
        <dbReference type="SAM" id="Phobius"/>
    </source>
</evidence>